<reference evidence="8" key="1">
    <citation type="journal article" date="2020" name="mSystems">
        <title>Genome- and Community-Level Interaction Insights into Carbon Utilization and Element Cycling Functions of Hydrothermarchaeota in Hydrothermal Sediment.</title>
        <authorList>
            <person name="Zhou Z."/>
            <person name="Liu Y."/>
            <person name="Xu W."/>
            <person name="Pan J."/>
            <person name="Luo Z.H."/>
            <person name="Li M."/>
        </authorList>
    </citation>
    <scope>NUCLEOTIDE SEQUENCE [LARGE SCALE GENOMIC DNA]</scope>
    <source>
        <strain evidence="9">SpSt-1073</strain>
        <strain evidence="8">SpSt-613</strain>
        <strain evidence="7">SpSt-669</strain>
    </source>
</reference>
<dbReference type="FunFam" id="3.30.70.2740:FF:000001">
    <property type="entry name" value="D-lactate dehydrogenase mitochondrial"/>
    <property type="match status" value="1"/>
</dbReference>
<dbReference type="PROSITE" id="PS51387">
    <property type="entry name" value="FAD_PCMH"/>
    <property type="match status" value="1"/>
</dbReference>
<evidence type="ECO:0000313" key="7">
    <source>
        <dbReference type="EMBL" id="HGL40295.1"/>
    </source>
</evidence>
<dbReference type="PANTHER" id="PTHR42934">
    <property type="entry name" value="GLYCOLATE OXIDASE SUBUNIT GLCD"/>
    <property type="match status" value="1"/>
</dbReference>
<accession>A0A7C4E132</accession>
<evidence type="ECO:0000313" key="8">
    <source>
        <dbReference type="EMBL" id="HGN89601.1"/>
    </source>
</evidence>
<evidence type="ECO:0000259" key="6">
    <source>
        <dbReference type="PROSITE" id="PS51387"/>
    </source>
</evidence>
<dbReference type="Gene3D" id="3.30.465.10">
    <property type="match status" value="1"/>
</dbReference>
<proteinExistence type="inferred from homology"/>
<name>A0A7C4E132_CALS0</name>
<keyword evidence="5" id="KW-0560">Oxidoreductase</keyword>
<dbReference type="EMBL" id="DTAD01000008">
    <property type="protein sequence ID" value="HGN89601.1"/>
    <property type="molecule type" value="Genomic_DNA"/>
</dbReference>
<dbReference type="PANTHER" id="PTHR42934:SF2">
    <property type="entry name" value="GLYCOLATE OXIDASE SUBUNIT GLCD"/>
    <property type="match status" value="1"/>
</dbReference>
<evidence type="ECO:0000256" key="3">
    <source>
        <dbReference type="ARBA" id="ARBA00022630"/>
    </source>
</evidence>
<protein>
    <submittedName>
        <fullName evidence="8">FAD-binding protein</fullName>
    </submittedName>
</protein>
<dbReference type="FunFam" id="1.10.45.10:FF:000001">
    <property type="entry name" value="D-lactate dehydrogenase mitochondrial"/>
    <property type="match status" value="1"/>
</dbReference>
<dbReference type="InterPro" id="IPR016171">
    <property type="entry name" value="Vanillyl_alc_oxidase_C-sub2"/>
</dbReference>
<organism evidence="8">
    <name type="scientific">Caldiarchaeum subterraneum</name>
    <dbReference type="NCBI Taxonomy" id="311458"/>
    <lineage>
        <taxon>Archaea</taxon>
        <taxon>Nitrososphaerota</taxon>
        <taxon>Candidatus Caldarchaeales</taxon>
        <taxon>Candidatus Caldarchaeaceae</taxon>
        <taxon>Candidatus Caldarchaeum</taxon>
    </lineage>
</organism>
<dbReference type="SUPFAM" id="SSF56176">
    <property type="entry name" value="FAD-binding/transporter-associated domain-like"/>
    <property type="match status" value="1"/>
</dbReference>
<dbReference type="InterPro" id="IPR006094">
    <property type="entry name" value="Oxid_FAD_bind_N"/>
</dbReference>
<comment type="caution">
    <text evidence="8">The sequence shown here is derived from an EMBL/GenBank/DDBJ whole genome shotgun (WGS) entry which is preliminary data.</text>
</comment>
<dbReference type="InterPro" id="IPR016166">
    <property type="entry name" value="FAD-bd_PCMH"/>
</dbReference>
<dbReference type="SUPFAM" id="SSF55103">
    <property type="entry name" value="FAD-linked oxidases, C-terminal domain"/>
    <property type="match status" value="1"/>
</dbReference>
<dbReference type="InterPro" id="IPR016169">
    <property type="entry name" value="FAD-bd_PCMH_sub2"/>
</dbReference>
<evidence type="ECO:0000256" key="1">
    <source>
        <dbReference type="ARBA" id="ARBA00001974"/>
    </source>
</evidence>
<dbReference type="GO" id="GO:0071949">
    <property type="term" value="F:FAD binding"/>
    <property type="evidence" value="ECO:0007669"/>
    <property type="project" value="InterPro"/>
</dbReference>
<dbReference type="EMBL" id="DRXG01000002">
    <property type="protein sequence ID" value="HHN51706.1"/>
    <property type="molecule type" value="Genomic_DNA"/>
</dbReference>
<comment type="cofactor">
    <cofactor evidence="1">
        <name>FAD</name>
        <dbReference type="ChEBI" id="CHEBI:57692"/>
    </cofactor>
</comment>
<dbReference type="InterPro" id="IPR004113">
    <property type="entry name" value="FAD-bd_oxidored_4_C"/>
</dbReference>
<dbReference type="AlphaFoldDB" id="A0A7C4E132"/>
<gene>
    <name evidence="9" type="ORF">ENM30_00160</name>
    <name evidence="8" type="ORF">ENT82_00510</name>
    <name evidence="7" type="ORF">ENU43_01320</name>
</gene>
<dbReference type="Gene3D" id="3.30.70.2740">
    <property type="match status" value="1"/>
</dbReference>
<keyword evidence="4" id="KW-0274">FAD</keyword>
<evidence type="ECO:0000313" key="9">
    <source>
        <dbReference type="EMBL" id="HHN51706.1"/>
    </source>
</evidence>
<comment type="similarity">
    <text evidence="2">Belongs to the FAD-binding oxidoreductase/transferase type 4 family.</text>
</comment>
<dbReference type="InterPro" id="IPR016164">
    <property type="entry name" value="FAD-linked_Oxase-like_C"/>
</dbReference>
<dbReference type="Gene3D" id="1.10.45.10">
    <property type="entry name" value="Vanillyl-alcohol Oxidase, Chain A, domain 4"/>
    <property type="match status" value="1"/>
</dbReference>
<evidence type="ECO:0000256" key="4">
    <source>
        <dbReference type="ARBA" id="ARBA00022827"/>
    </source>
</evidence>
<feature type="domain" description="FAD-binding PCMH-type" evidence="6">
    <location>
        <begin position="36"/>
        <end position="213"/>
    </location>
</feature>
<dbReference type="GO" id="GO:0016491">
    <property type="term" value="F:oxidoreductase activity"/>
    <property type="evidence" value="ECO:0007669"/>
    <property type="project" value="UniProtKB-KW"/>
</dbReference>
<keyword evidence="3" id="KW-0285">Flavoprotein</keyword>
<dbReference type="EMBL" id="DTCM01000014">
    <property type="protein sequence ID" value="HGL40295.1"/>
    <property type="molecule type" value="Genomic_DNA"/>
</dbReference>
<dbReference type="Pfam" id="PF01565">
    <property type="entry name" value="FAD_binding_4"/>
    <property type="match status" value="1"/>
</dbReference>
<dbReference type="InterPro" id="IPR051914">
    <property type="entry name" value="FAD-linked_OxidoTrans_Type4"/>
</dbReference>
<sequence length="464" mass="51605">MDFGKAVEELRLLLGDDKVFTDEEILDKYSRDMGGFTRRPRLVVRASCVEDVSKLLRYCSSHKIPLTVWGAGTSLTGAVVTDSVILDLSAMTRILKVDTVNYYAHVEAGVVLEQLNNTLKEYGFFFPPDPASSFLCTVGGAIAEGAGGLRCVKYGTVKDWVLAVKVVLASGDVVVFGEPLAKNRAGYNLCQLLVGSEGTLGVIVEAWLKIAPLPEFDIRRIYAVFDDWSDAGRAIIQIRTNRIVPRMLEFFDRVGLEAANKMHGTSLPVGEAMLLIDVEEITGKELPRVLQILEKNHARVVRVAETEEEAEQLLQIRATMYLAIRSVTKEVMVEDVCVPIDRIVDYLDKVQELSRKYGLTISMNGHAGDGNIHPLIFYDPDNPEEVKRAEQAVRDLVRFAIEVGGTITGEHGVGIQKMRELVEQLEAHNGLETLKLMQRIKKAFDPDNILNPGKYIDVSWTQSR</sequence>
<dbReference type="Pfam" id="PF02913">
    <property type="entry name" value="FAD-oxidase_C"/>
    <property type="match status" value="1"/>
</dbReference>
<dbReference type="InterPro" id="IPR036318">
    <property type="entry name" value="FAD-bd_PCMH-like_sf"/>
</dbReference>
<evidence type="ECO:0000256" key="2">
    <source>
        <dbReference type="ARBA" id="ARBA00008000"/>
    </source>
</evidence>
<evidence type="ECO:0000256" key="5">
    <source>
        <dbReference type="ARBA" id="ARBA00023002"/>
    </source>
</evidence>